<protein>
    <submittedName>
        <fullName evidence="2">Uncharacterized protein</fullName>
    </submittedName>
</protein>
<organism evidence="2 3">
    <name type="scientific">Fomitopsis schrenkii</name>
    <name type="common">Brown rot fungus</name>
    <dbReference type="NCBI Taxonomy" id="2126942"/>
    <lineage>
        <taxon>Eukaryota</taxon>
        <taxon>Fungi</taxon>
        <taxon>Dikarya</taxon>
        <taxon>Basidiomycota</taxon>
        <taxon>Agaricomycotina</taxon>
        <taxon>Agaricomycetes</taxon>
        <taxon>Polyporales</taxon>
        <taxon>Fomitopsis</taxon>
    </lineage>
</organism>
<reference evidence="2 3" key="1">
    <citation type="journal article" date="2012" name="Science">
        <title>The Paleozoic origin of enzymatic lignin decomposition reconstructed from 31 fungal genomes.</title>
        <authorList>
            <person name="Floudas D."/>
            <person name="Binder M."/>
            <person name="Riley R."/>
            <person name="Barry K."/>
            <person name="Blanchette R.A."/>
            <person name="Henrissat B."/>
            <person name="Martinez A.T."/>
            <person name="Otillar R."/>
            <person name="Spatafora J.W."/>
            <person name="Yadav J.S."/>
            <person name="Aerts A."/>
            <person name="Benoit I."/>
            <person name="Boyd A."/>
            <person name="Carlson A."/>
            <person name="Copeland A."/>
            <person name="Coutinho P.M."/>
            <person name="de Vries R.P."/>
            <person name="Ferreira P."/>
            <person name="Findley K."/>
            <person name="Foster B."/>
            <person name="Gaskell J."/>
            <person name="Glotzer D."/>
            <person name="Gorecki P."/>
            <person name="Heitman J."/>
            <person name="Hesse C."/>
            <person name="Hori C."/>
            <person name="Igarashi K."/>
            <person name="Jurgens J.A."/>
            <person name="Kallen N."/>
            <person name="Kersten P."/>
            <person name="Kohler A."/>
            <person name="Kuees U."/>
            <person name="Kumar T.K.A."/>
            <person name="Kuo A."/>
            <person name="LaButti K."/>
            <person name="Larrondo L.F."/>
            <person name="Lindquist E."/>
            <person name="Ling A."/>
            <person name="Lombard V."/>
            <person name="Lucas S."/>
            <person name="Lundell T."/>
            <person name="Martin R."/>
            <person name="McLaughlin D.J."/>
            <person name="Morgenstern I."/>
            <person name="Morin E."/>
            <person name="Murat C."/>
            <person name="Nagy L.G."/>
            <person name="Nolan M."/>
            <person name="Ohm R.A."/>
            <person name="Patyshakuliyeva A."/>
            <person name="Rokas A."/>
            <person name="Ruiz-Duenas F.J."/>
            <person name="Sabat G."/>
            <person name="Salamov A."/>
            <person name="Samejima M."/>
            <person name="Schmutz J."/>
            <person name="Slot J.C."/>
            <person name="St John F."/>
            <person name="Stenlid J."/>
            <person name="Sun H."/>
            <person name="Sun S."/>
            <person name="Syed K."/>
            <person name="Tsang A."/>
            <person name="Wiebenga A."/>
            <person name="Young D."/>
            <person name="Pisabarro A."/>
            <person name="Eastwood D.C."/>
            <person name="Martin F."/>
            <person name="Cullen D."/>
            <person name="Grigoriev I.V."/>
            <person name="Hibbett D.S."/>
        </authorList>
    </citation>
    <scope>NUCLEOTIDE SEQUENCE</scope>
    <source>
        <strain evidence="3">FP-58527</strain>
    </source>
</reference>
<dbReference type="EMBL" id="KE504152">
    <property type="protein sequence ID" value="EPS99993.1"/>
    <property type="molecule type" value="Genomic_DNA"/>
</dbReference>
<name>S8E9L0_FOMSC</name>
<evidence type="ECO:0000313" key="3">
    <source>
        <dbReference type="Proteomes" id="UP000015241"/>
    </source>
</evidence>
<dbReference type="Proteomes" id="UP000015241">
    <property type="component" value="Unassembled WGS sequence"/>
</dbReference>
<gene>
    <name evidence="2" type="ORF">FOMPIDRAFT_91083</name>
</gene>
<evidence type="ECO:0000256" key="1">
    <source>
        <dbReference type="SAM" id="MobiDB-lite"/>
    </source>
</evidence>
<sequence>MSHTPSQECDPHFQKNFKRGLSFTLISDDLAQGTLVHERESEEGPVIKRMRITPASPDRILRRRHGRIHLKGATTARRHVARRTVGFRVSNDSEHISSKAFIEGTSAERLSRTIFGSPSLHKTRSAEDNEAGHIQDSDDSLAEDMVDVETVEEMLDSSTFGEDDSESEGATTPPQSVISDTEDHLAVTVREELNALRQEVRALQSSVQEVHGVMLVIKEELAAFASDA</sequence>
<feature type="region of interest" description="Disordered" evidence="1">
    <location>
        <begin position="156"/>
        <end position="182"/>
    </location>
</feature>
<dbReference type="HOGENOM" id="CLU_1214786_0_0_1"/>
<evidence type="ECO:0000313" key="2">
    <source>
        <dbReference type="EMBL" id="EPS99993.1"/>
    </source>
</evidence>
<feature type="compositionally biased region" description="Acidic residues" evidence="1">
    <location>
        <begin position="156"/>
        <end position="167"/>
    </location>
</feature>
<dbReference type="InParanoid" id="S8E9L0"/>
<proteinExistence type="predicted"/>
<feature type="region of interest" description="Disordered" evidence="1">
    <location>
        <begin position="119"/>
        <end position="140"/>
    </location>
</feature>
<feature type="compositionally biased region" description="Polar residues" evidence="1">
    <location>
        <begin position="168"/>
        <end position="179"/>
    </location>
</feature>
<accession>S8E9L0</accession>
<feature type="compositionally biased region" description="Basic and acidic residues" evidence="1">
    <location>
        <begin position="124"/>
        <end position="136"/>
    </location>
</feature>
<keyword evidence="3" id="KW-1185">Reference proteome</keyword>
<dbReference type="AlphaFoldDB" id="S8E9L0"/>